<protein>
    <submittedName>
        <fullName evidence="1">Uncharacterized protein</fullName>
    </submittedName>
</protein>
<sequence length="38" mass="4446">MRVPPILQWKAISVLFRFSTESFCPLIHLLYINSKPVT</sequence>
<dbReference type="EMBL" id="GBRH01189571">
    <property type="protein sequence ID" value="JAE08325.1"/>
    <property type="molecule type" value="Transcribed_RNA"/>
</dbReference>
<reference evidence="1" key="2">
    <citation type="journal article" date="2015" name="Data Brief">
        <title>Shoot transcriptome of the giant reed, Arundo donax.</title>
        <authorList>
            <person name="Barrero R.A."/>
            <person name="Guerrero F.D."/>
            <person name="Moolhuijzen P."/>
            <person name="Goolsby J.A."/>
            <person name="Tidwell J."/>
            <person name="Bellgard S.E."/>
            <person name="Bellgard M.I."/>
        </authorList>
    </citation>
    <scope>NUCLEOTIDE SEQUENCE</scope>
    <source>
        <tissue evidence="1">Shoot tissue taken approximately 20 cm above the soil surface</tissue>
    </source>
</reference>
<name>A0A0A9F5L2_ARUDO</name>
<dbReference type="AlphaFoldDB" id="A0A0A9F5L2"/>
<reference evidence="1" key="1">
    <citation type="submission" date="2014-09" db="EMBL/GenBank/DDBJ databases">
        <authorList>
            <person name="Magalhaes I.L.F."/>
            <person name="Oliveira U."/>
            <person name="Santos F.R."/>
            <person name="Vidigal T.H.D.A."/>
            <person name="Brescovit A.D."/>
            <person name="Santos A.J."/>
        </authorList>
    </citation>
    <scope>NUCLEOTIDE SEQUENCE</scope>
    <source>
        <tissue evidence="1">Shoot tissue taken approximately 20 cm above the soil surface</tissue>
    </source>
</reference>
<proteinExistence type="predicted"/>
<accession>A0A0A9F5L2</accession>
<evidence type="ECO:0000313" key="1">
    <source>
        <dbReference type="EMBL" id="JAE08325.1"/>
    </source>
</evidence>
<organism evidence="1">
    <name type="scientific">Arundo donax</name>
    <name type="common">Giant reed</name>
    <name type="synonym">Donax arundinaceus</name>
    <dbReference type="NCBI Taxonomy" id="35708"/>
    <lineage>
        <taxon>Eukaryota</taxon>
        <taxon>Viridiplantae</taxon>
        <taxon>Streptophyta</taxon>
        <taxon>Embryophyta</taxon>
        <taxon>Tracheophyta</taxon>
        <taxon>Spermatophyta</taxon>
        <taxon>Magnoliopsida</taxon>
        <taxon>Liliopsida</taxon>
        <taxon>Poales</taxon>
        <taxon>Poaceae</taxon>
        <taxon>PACMAD clade</taxon>
        <taxon>Arundinoideae</taxon>
        <taxon>Arundineae</taxon>
        <taxon>Arundo</taxon>
    </lineage>
</organism>